<dbReference type="HAMAP" id="MF_03046">
    <property type="entry name" value="ENY2_Sus1"/>
    <property type="match status" value="1"/>
</dbReference>
<keyword evidence="3" id="KW-1185">Reference proteome</keyword>
<evidence type="ECO:0000313" key="2">
    <source>
        <dbReference type="EMBL" id="KAK0426295.1"/>
    </source>
</evidence>
<comment type="subunit">
    <text evidence="1">Component of the nuclear pore complex (NPC)-associated TREX-2 complex (transcription and export complex 2). Component of the SAGA transcription coactivator-HAT complex. Within the SAGA complex, participates to a subcomplex of SAGA called the DUB module (deubiquitination module).</text>
</comment>
<sequence>MHEMLHDRLEGFCSGDFATVLNSAMNRHFVNKQTIERDFEESGERDRLREMLTLRLSECGWTSLVEEKCRDFIRKKGIENVTLEQVVGEVKQDARKAVPEEVKREIMDAIRAFVSKQVGPLDCEL</sequence>
<organism evidence="2 3">
    <name type="scientific">Steinernema hermaphroditum</name>
    <dbReference type="NCBI Taxonomy" id="289476"/>
    <lineage>
        <taxon>Eukaryota</taxon>
        <taxon>Metazoa</taxon>
        <taxon>Ecdysozoa</taxon>
        <taxon>Nematoda</taxon>
        <taxon>Chromadorea</taxon>
        <taxon>Rhabditida</taxon>
        <taxon>Tylenchina</taxon>
        <taxon>Panagrolaimomorpha</taxon>
        <taxon>Strongyloidoidea</taxon>
        <taxon>Steinernematidae</taxon>
        <taxon>Steinernema</taxon>
    </lineage>
</organism>
<dbReference type="InterPro" id="IPR038212">
    <property type="entry name" value="TF_EnY2_sf"/>
</dbReference>
<dbReference type="Pfam" id="PF10163">
    <property type="entry name" value="EnY2"/>
    <property type="match status" value="1"/>
</dbReference>
<keyword evidence="1" id="KW-0811">Translocation</keyword>
<comment type="caution">
    <text evidence="2">The sequence shown here is derived from an EMBL/GenBank/DDBJ whole genome shotgun (WGS) entry which is preliminary data.</text>
</comment>
<dbReference type="GO" id="GO:0005654">
    <property type="term" value="C:nucleoplasm"/>
    <property type="evidence" value="ECO:0007669"/>
    <property type="project" value="UniProtKB-SubCell"/>
</dbReference>
<comment type="function">
    <text evidence="1">Involved in mRNA export coupled transcription activation by association with both the TREX-2 and the SAGA complexes. The transcription regulatory histone acetylation (HAT) complex SAGA is a multiprotein complex that activates transcription by remodeling chromatin and mediating histone acetylation and deubiquitination. Within the SAGA complex, participates to a subcomplex that specifically deubiquitinates histones. The SAGA complex is recruited to specific gene promoters by activators, where it is required for transcription. The TREX-2 complex functions in docking export-competent ribonucleoprotein particles (mRNPs) to the nuclear entrance of the nuclear pore complex (nuclear basket). TREX-2 participates in mRNA export and accurate chromatin positioning in the nucleus by tethering genes to the nuclear periphery.</text>
</comment>
<keyword evidence="1" id="KW-0156">Chromatin regulator</keyword>
<dbReference type="GO" id="GO:0005643">
    <property type="term" value="C:nuclear pore"/>
    <property type="evidence" value="ECO:0007669"/>
    <property type="project" value="UniProtKB-UniRule"/>
</dbReference>
<keyword evidence="1" id="KW-0813">Transport</keyword>
<accession>A0AA39IL27</accession>
<keyword evidence="1" id="KW-0653">Protein transport</keyword>
<keyword evidence="1" id="KW-0539">Nucleus</keyword>
<proteinExistence type="inferred from homology"/>
<comment type="subcellular location">
    <subcellularLocation>
        <location evidence="1">Nucleus</location>
        <location evidence="1">Nucleoplasm</location>
    </subcellularLocation>
</comment>
<reference evidence="2" key="1">
    <citation type="submission" date="2023-06" db="EMBL/GenBank/DDBJ databases">
        <title>Genomic analysis of the entomopathogenic nematode Steinernema hermaphroditum.</title>
        <authorList>
            <person name="Schwarz E.M."/>
            <person name="Heppert J.K."/>
            <person name="Baniya A."/>
            <person name="Schwartz H.T."/>
            <person name="Tan C.-H."/>
            <person name="Antoshechkin I."/>
            <person name="Sternberg P.W."/>
            <person name="Goodrich-Blair H."/>
            <person name="Dillman A.R."/>
        </authorList>
    </citation>
    <scope>NUCLEOTIDE SEQUENCE</scope>
    <source>
        <strain evidence="2">PS9179</strain>
        <tissue evidence="2">Whole animal</tissue>
    </source>
</reference>
<dbReference type="AlphaFoldDB" id="A0AA39IL27"/>
<dbReference type="GO" id="GO:0006325">
    <property type="term" value="P:chromatin organization"/>
    <property type="evidence" value="ECO:0007669"/>
    <property type="project" value="UniProtKB-KW"/>
</dbReference>
<dbReference type="GO" id="GO:0071819">
    <property type="term" value="C:DUBm complex"/>
    <property type="evidence" value="ECO:0007669"/>
    <property type="project" value="UniProtKB-UniRule"/>
</dbReference>
<evidence type="ECO:0000313" key="3">
    <source>
        <dbReference type="Proteomes" id="UP001175271"/>
    </source>
</evidence>
<name>A0AA39IL27_9BILA</name>
<keyword evidence="1" id="KW-0010">Activator</keyword>
<dbReference type="GO" id="GO:0015031">
    <property type="term" value="P:protein transport"/>
    <property type="evidence" value="ECO:0007669"/>
    <property type="project" value="UniProtKB-KW"/>
</dbReference>
<protein>
    <recommendedName>
        <fullName evidence="1">Transcription and mRNA export factor ENY2</fullName>
    </recommendedName>
    <alternativeName>
        <fullName evidence="1">Enhancer of yellow 2 transcription factor homolog</fullName>
    </alternativeName>
</protein>
<dbReference type="GO" id="GO:0006368">
    <property type="term" value="P:transcription elongation by RNA polymerase II"/>
    <property type="evidence" value="ECO:0007669"/>
    <property type="project" value="UniProtKB-UniRule"/>
</dbReference>
<dbReference type="GO" id="GO:0003713">
    <property type="term" value="F:transcription coactivator activity"/>
    <property type="evidence" value="ECO:0007669"/>
    <property type="project" value="UniProtKB-UniRule"/>
</dbReference>
<gene>
    <name evidence="2" type="ORF">QR680_009628</name>
</gene>
<comment type="similarity">
    <text evidence="1">Belongs to the ENY2 family.</text>
</comment>
<dbReference type="Proteomes" id="UP001175271">
    <property type="component" value="Unassembled WGS sequence"/>
</dbReference>
<evidence type="ECO:0000256" key="1">
    <source>
        <dbReference type="HAMAP-Rule" id="MF_03046"/>
    </source>
</evidence>
<dbReference type="Gene3D" id="1.10.246.140">
    <property type="match status" value="1"/>
</dbReference>
<dbReference type="GO" id="GO:0006406">
    <property type="term" value="P:mRNA export from nucleus"/>
    <property type="evidence" value="ECO:0007669"/>
    <property type="project" value="UniProtKB-UniRule"/>
</dbReference>
<dbReference type="EMBL" id="JAUCMV010000001">
    <property type="protein sequence ID" value="KAK0426295.1"/>
    <property type="molecule type" value="Genomic_DNA"/>
</dbReference>
<keyword evidence="1" id="KW-0805">Transcription regulation</keyword>
<dbReference type="InterPro" id="IPR018783">
    <property type="entry name" value="TF_ENY2"/>
</dbReference>
<keyword evidence="1" id="KW-0509">mRNA transport</keyword>
<keyword evidence="1" id="KW-0804">Transcription</keyword>
<dbReference type="GO" id="GO:0070390">
    <property type="term" value="C:transcription export complex 2"/>
    <property type="evidence" value="ECO:0007669"/>
    <property type="project" value="UniProtKB-UniRule"/>
</dbReference>
<dbReference type="GO" id="GO:0000124">
    <property type="term" value="C:SAGA complex"/>
    <property type="evidence" value="ECO:0007669"/>
    <property type="project" value="UniProtKB-UniRule"/>
</dbReference>
<dbReference type="PANTHER" id="PTHR12514">
    <property type="entry name" value="ENHANCER OF YELLOW 2 TRANSCRIPTION FACTOR"/>
    <property type="match status" value="1"/>
</dbReference>